<sequence>MAIWPKIRRRIELNPAPRTLERFRVWLDRRRVARTASPVDGAPMRRMFIDVTMISKNDAGTGIQRVVRALALQKDEIQAQGWDVWYVVASRRTPYHRIDWPAMRSSEHPVAIHARAGDVFLGLDYSLDVVRIHEGQLRHLVGEGARLWFLIHDLLPIQRPEWFSPENVARYGKWLRVLGSLSEGFLCNSVQTKSELIEVLRSRFGLSRGYHTHVLPMGTDIQASLHTTGVPDGFDDYLARLKLNPTILMVGTLEPRKGHQGVLDAFDRLWREGFVGNLVIVGRAGWKVASLLERLRAHPEHGKRLHWLDNASDETLMRLYEASDGVLLASFAEGFGLPLTEALRYRKPVLARDLAVFCRHSSSGIRYFPVQADTIAMASAISAWVEEIQSGAIVVRPGCDTDWRDSICSLLSALDKTAVAPREGGRALAGTSSPS</sequence>
<dbReference type="PANTHER" id="PTHR46401">
    <property type="entry name" value="GLYCOSYLTRANSFERASE WBBK-RELATED"/>
    <property type="match status" value="1"/>
</dbReference>
<dbReference type="CDD" id="cd03809">
    <property type="entry name" value="GT4_MtfB-like"/>
    <property type="match status" value="1"/>
</dbReference>
<protein>
    <submittedName>
        <fullName evidence="2">Glycosyltransferase involved in cell wall biosynthesis</fullName>
    </submittedName>
</protein>
<evidence type="ECO:0000313" key="3">
    <source>
        <dbReference type="Proteomes" id="UP000532936"/>
    </source>
</evidence>
<reference evidence="2 3" key="1">
    <citation type="submission" date="2020-08" db="EMBL/GenBank/DDBJ databases">
        <title>Genomic Encyclopedia of Type Strains, Phase IV (KMG-IV): sequencing the most valuable type-strain genomes for metagenomic binning, comparative biology and taxonomic classification.</title>
        <authorList>
            <person name="Goeker M."/>
        </authorList>
    </citation>
    <scope>NUCLEOTIDE SEQUENCE [LARGE SCALE GENOMIC DNA]</scope>
    <source>
        <strain evidence="2 3">DSM 14878</strain>
    </source>
</reference>
<keyword evidence="2" id="KW-0808">Transferase</keyword>
<dbReference type="AlphaFoldDB" id="A0A7W6F0Y9"/>
<dbReference type="SUPFAM" id="SSF53756">
    <property type="entry name" value="UDP-Glycosyltransferase/glycogen phosphorylase"/>
    <property type="match status" value="1"/>
</dbReference>
<dbReference type="PANTHER" id="PTHR46401:SF9">
    <property type="entry name" value="MANNOSYLTRANSFERASE A"/>
    <property type="match status" value="1"/>
</dbReference>
<dbReference type="RefSeq" id="WP_183197435.1">
    <property type="nucleotide sequence ID" value="NZ_JACIDA010000002.1"/>
</dbReference>
<feature type="domain" description="Glycosyl transferase family 1" evidence="1">
    <location>
        <begin position="244"/>
        <end position="358"/>
    </location>
</feature>
<dbReference type="GO" id="GO:0016757">
    <property type="term" value="F:glycosyltransferase activity"/>
    <property type="evidence" value="ECO:0007669"/>
    <property type="project" value="InterPro"/>
</dbReference>
<accession>A0A7W6F0Y9</accession>
<evidence type="ECO:0000313" key="2">
    <source>
        <dbReference type="EMBL" id="MBB3872952.1"/>
    </source>
</evidence>
<gene>
    <name evidence="2" type="ORF">GGR11_002505</name>
</gene>
<evidence type="ECO:0000259" key="1">
    <source>
        <dbReference type="Pfam" id="PF00534"/>
    </source>
</evidence>
<proteinExistence type="predicted"/>
<dbReference type="InterPro" id="IPR001296">
    <property type="entry name" value="Glyco_trans_1"/>
</dbReference>
<dbReference type="Proteomes" id="UP000532936">
    <property type="component" value="Unassembled WGS sequence"/>
</dbReference>
<comment type="caution">
    <text evidence="2">The sequence shown here is derived from an EMBL/GenBank/DDBJ whole genome shotgun (WGS) entry which is preliminary data.</text>
</comment>
<name>A0A7W6F0Y9_9CAUL</name>
<dbReference type="Gene3D" id="3.40.50.2000">
    <property type="entry name" value="Glycogen Phosphorylase B"/>
    <property type="match status" value="1"/>
</dbReference>
<dbReference type="EMBL" id="JACIDA010000002">
    <property type="protein sequence ID" value="MBB3872952.1"/>
    <property type="molecule type" value="Genomic_DNA"/>
</dbReference>
<organism evidence="2 3">
    <name type="scientific">Brevundimonas mediterranea</name>
    <dbReference type="NCBI Taxonomy" id="74329"/>
    <lineage>
        <taxon>Bacteria</taxon>
        <taxon>Pseudomonadati</taxon>
        <taxon>Pseudomonadota</taxon>
        <taxon>Alphaproteobacteria</taxon>
        <taxon>Caulobacterales</taxon>
        <taxon>Caulobacteraceae</taxon>
        <taxon>Brevundimonas</taxon>
    </lineage>
</organism>
<dbReference type="Pfam" id="PF00534">
    <property type="entry name" value="Glycos_transf_1"/>
    <property type="match status" value="1"/>
</dbReference>